<dbReference type="AlphaFoldDB" id="A0A7S0HD02"/>
<comment type="similarity">
    <text evidence="3">Belongs to the WD repeat PROPPIN family.</text>
</comment>
<keyword evidence="2" id="KW-0677">Repeat</keyword>
<gene>
    <name evidence="5" type="ORF">PANT1444_LOCUS6242</name>
</gene>
<dbReference type="EMBL" id="HBEP01011083">
    <property type="protein sequence ID" value="CAD8479668.1"/>
    <property type="molecule type" value="Transcribed_RNA"/>
</dbReference>
<dbReference type="Gene3D" id="2.130.10.10">
    <property type="entry name" value="YVTN repeat-like/Quinoprotein amine dehydrogenase"/>
    <property type="match status" value="1"/>
</dbReference>
<evidence type="ECO:0000256" key="3">
    <source>
        <dbReference type="ARBA" id="ARBA00025740"/>
    </source>
</evidence>
<dbReference type="SUPFAM" id="SSF50978">
    <property type="entry name" value="WD40 repeat-like"/>
    <property type="match status" value="1"/>
</dbReference>
<evidence type="ECO:0000256" key="4">
    <source>
        <dbReference type="SAM" id="MobiDB-lite"/>
    </source>
</evidence>
<dbReference type="Pfam" id="PF21032">
    <property type="entry name" value="PROPPIN"/>
    <property type="match status" value="1"/>
</dbReference>
<evidence type="ECO:0008006" key="6">
    <source>
        <dbReference type="Google" id="ProtNLM"/>
    </source>
</evidence>
<sequence length="386" mass="42212">MAMRLDGSSSQAAELLYVGFNQDQGCFACGTDSGFRIFNCDPFKQTYRRDFPNGGIGIVEMLFRCNILALVGGGRNPRYPPNKVMVWDDHQNRCIGELSFRSEVKAVRMSRERVVVVLEYKVYVYNFADLNLLHTIETASNPRGLCSLCPDSRACVLACPGLQKGHVKVELFDITRTTIVPAHESSLGHLATNLDGTRLATASERGTLVRVWDTKSGQRLHELRRGAEPADIQCISFSHDLVWLLVSSDHGTVHLFRLGDEAEAAAAAAAAAAPPTPTLQANSAAAGGGDSTPDNPRSNFAFLGGLLPKAITPTYFQSQWSFAQFRLPGSEKNLTKNLCAFGPPGSHTFLVVSADGTFFKCSFDPVKGGDCTREDWQRFLIPEEDE</sequence>
<organism evidence="5">
    <name type="scientific">Phaeocystis antarctica</name>
    <dbReference type="NCBI Taxonomy" id="33657"/>
    <lineage>
        <taxon>Eukaryota</taxon>
        <taxon>Haptista</taxon>
        <taxon>Haptophyta</taxon>
        <taxon>Prymnesiophyceae</taxon>
        <taxon>Phaeocystales</taxon>
        <taxon>Phaeocystaceae</taxon>
        <taxon>Phaeocystis</taxon>
    </lineage>
</organism>
<proteinExistence type="inferred from homology"/>
<feature type="region of interest" description="Disordered" evidence="4">
    <location>
        <begin position="269"/>
        <end position="293"/>
    </location>
</feature>
<keyword evidence="1" id="KW-0853">WD repeat</keyword>
<reference evidence="5" key="1">
    <citation type="submission" date="2021-01" db="EMBL/GenBank/DDBJ databases">
        <authorList>
            <person name="Corre E."/>
            <person name="Pelletier E."/>
            <person name="Niang G."/>
            <person name="Scheremetjew M."/>
            <person name="Finn R."/>
            <person name="Kale V."/>
            <person name="Holt S."/>
            <person name="Cochrane G."/>
            <person name="Meng A."/>
            <person name="Brown T."/>
            <person name="Cohen L."/>
        </authorList>
    </citation>
    <scope>NUCLEOTIDE SEQUENCE</scope>
    <source>
        <strain evidence="5">CCMP1374</strain>
    </source>
</reference>
<dbReference type="SMART" id="SM00320">
    <property type="entry name" value="WD40"/>
    <property type="match status" value="2"/>
</dbReference>
<dbReference type="InterPro" id="IPR015943">
    <property type="entry name" value="WD40/YVTN_repeat-like_dom_sf"/>
</dbReference>
<evidence type="ECO:0000313" key="5">
    <source>
        <dbReference type="EMBL" id="CAD8479668.1"/>
    </source>
</evidence>
<name>A0A7S0HD02_9EUKA</name>
<evidence type="ECO:0000256" key="2">
    <source>
        <dbReference type="ARBA" id="ARBA00022737"/>
    </source>
</evidence>
<protein>
    <recommendedName>
        <fullName evidence="6">WD repeat domain phosphoinositide-interacting protein 3</fullName>
    </recommendedName>
</protein>
<dbReference type="PANTHER" id="PTHR11227">
    <property type="entry name" value="WD-REPEAT PROTEIN INTERACTING WITH PHOSPHOINOSIDES WIPI -RELATED"/>
    <property type="match status" value="1"/>
</dbReference>
<accession>A0A7S0HD02</accession>
<dbReference type="GO" id="GO:0005737">
    <property type="term" value="C:cytoplasm"/>
    <property type="evidence" value="ECO:0007669"/>
    <property type="project" value="UniProtKB-ARBA"/>
</dbReference>
<dbReference type="InterPro" id="IPR001680">
    <property type="entry name" value="WD40_rpt"/>
</dbReference>
<evidence type="ECO:0000256" key="1">
    <source>
        <dbReference type="ARBA" id="ARBA00022574"/>
    </source>
</evidence>
<dbReference type="InterPro" id="IPR048720">
    <property type="entry name" value="PROPPIN"/>
</dbReference>
<dbReference type="InterPro" id="IPR036322">
    <property type="entry name" value="WD40_repeat_dom_sf"/>
</dbReference>